<dbReference type="Proteomes" id="UP001294412">
    <property type="component" value="Unassembled WGS sequence"/>
</dbReference>
<feature type="transmembrane region" description="Helical" evidence="1">
    <location>
        <begin position="131"/>
        <end position="152"/>
    </location>
</feature>
<proteinExistence type="predicted"/>
<evidence type="ECO:0000313" key="3">
    <source>
        <dbReference type="Proteomes" id="UP001294412"/>
    </source>
</evidence>
<gene>
    <name evidence="2" type="ORF">U0C82_13380</name>
</gene>
<keyword evidence="1" id="KW-0472">Membrane</keyword>
<evidence type="ECO:0000313" key="2">
    <source>
        <dbReference type="EMBL" id="MDY8110133.1"/>
    </source>
</evidence>
<dbReference type="EMBL" id="JAXLPB010000004">
    <property type="protein sequence ID" value="MDY8110133.1"/>
    <property type="molecule type" value="Genomic_DNA"/>
</dbReference>
<comment type="caution">
    <text evidence="2">The sequence shown here is derived from an EMBL/GenBank/DDBJ whole genome shotgun (WGS) entry which is preliminary data.</text>
</comment>
<reference evidence="2 3" key="1">
    <citation type="submission" date="2023-12" db="EMBL/GenBank/DDBJ databases">
        <title>Description of Novel Strain Fulvimarina sp. 2208YS6-2-32 isolated from Uroteuthis (Photololigo) edulis.</title>
        <authorList>
            <person name="Park J.-S."/>
        </authorList>
    </citation>
    <scope>NUCLEOTIDE SEQUENCE [LARGE SCALE GENOMIC DNA]</scope>
    <source>
        <strain evidence="2 3">2208YS6-2-32</strain>
    </source>
</reference>
<name>A0ABU5I5D6_9HYPH</name>
<organism evidence="2 3">
    <name type="scientific">Fulvimarina uroteuthidis</name>
    <dbReference type="NCBI Taxonomy" id="3098149"/>
    <lineage>
        <taxon>Bacteria</taxon>
        <taxon>Pseudomonadati</taxon>
        <taxon>Pseudomonadota</taxon>
        <taxon>Alphaproteobacteria</taxon>
        <taxon>Hyphomicrobiales</taxon>
        <taxon>Aurantimonadaceae</taxon>
        <taxon>Fulvimarina</taxon>
    </lineage>
</organism>
<sequence length="422" mass="45705">MKFGFKFSKIVRQMWFLPAVFSLVAIATASAARYSAFLLPEELPLEVSQNAIETILTIVATSMLTVATFALATMVSAFFGAAQGTTPRAVRLIAEDRAAQAPISIFIGSFLFSIVGIIALSSGFYSASGRLILFGATILVVGLLVGALIRWINKIPSIGQVGETIKRMETATSGAFDEIARRPLLGCLKTTAAAEKGVPLHASRIGYVQHVQPDELQSIAEECDLLIHISARPGVYVTAIRPLVLVDGVVTDAVAEKIRAAFILGRDRTFDHDPRFGLIVLGEIASRALSPGINDPGTAINVIQTHVRILTDWFNGEADANHDCEHDRVSIVPILPEQILHDAFRAIARDGADNVEVCLKLFEALEAIHAVAPCRFDAPIAHFAEDALERVRGAMSHQRDLRVVEAAAEWLHGRRGLHDPEP</sequence>
<feature type="transmembrane region" description="Helical" evidence="1">
    <location>
        <begin position="55"/>
        <end position="82"/>
    </location>
</feature>
<evidence type="ECO:0000256" key="1">
    <source>
        <dbReference type="SAM" id="Phobius"/>
    </source>
</evidence>
<keyword evidence="1" id="KW-1133">Transmembrane helix</keyword>
<protein>
    <submittedName>
        <fullName evidence="2">DUF2254 domain-containing protein</fullName>
    </submittedName>
</protein>
<keyword evidence="3" id="KW-1185">Reference proteome</keyword>
<keyword evidence="1" id="KW-0812">Transmembrane</keyword>
<accession>A0ABU5I5D6</accession>
<dbReference type="Pfam" id="PF10011">
    <property type="entry name" value="DUF2254"/>
    <property type="match status" value="1"/>
</dbReference>
<feature type="transmembrane region" description="Helical" evidence="1">
    <location>
        <begin position="103"/>
        <end position="125"/>
    </location>
</feature>
<dbReference type="InterPro" id="IPR018723">
    <property type="entry name" value="DUF2254_membrane"/>
</dbReference>
<dbReference type="RefSeq" id="WP_322187658.1">
    <property type="nucleotide sequence ID" value="NZ_JAXLPB010000004.1"/>
</dbReference>